<dbReference type="InterPro" id="IPR007627">
    <property type="entry name" value="RNA_pol_sigma70_r2"/>
</dbReference>
<accession>A0A4V2VRL9</accession>
<keyword evidence="4" id="KW-0804">Transcription</keyword>
<keyword evidence="1" id="KW-0805">Transcription regulation</keyword>
<protein>
    <submittedName>
        <fullName evidence="6">RNA polymerase sigma factor (Sigma-70 family)</fullName>
    </submittedName>
</protein>
<dbReference type="Gene3D" id="1.10.1740.10">
    <property type="match status" value="1"/>
</dbReference>
<keyword evidence="7" id="KW-1185">Reference proteome</keyword>
<dbReference type="SUPFAM" id="SSF88946">
    <property type="entry name" value="Sigma2 domain of RNA polymerase sigma factors"/>
    <property type="match status" value="1"/>
</dbReference>
<evidence type="ECO:0000256" key="4">
    <source>
        <dbReference type="ARBA" id="ARBA00023163"/>
    </source>
</evidence>
<evidence type="ECO:0000256" key="1">
    <source>
        <dbReference type="ARBA" id="ARBA00023015"/>
    </source>
</evidence>
<keyword evidence="2" id="KW-0731">Sigma factor</keyword>
<evidence type="ECO:0000256" key="3">
    <source>
        <dbReference type="ARBA" id="ARBA00023125"/>
    </source>
</evidence>
<dbReference type="Proteomes" id="UP000294692">
    <property type="component" value="Unassembled WGS sequence"/>
</dbReference>
<dbReference type="AlphaFoldDB" id="A0A4V2VRL9"/>
<proteinExistence type="predicted"/>
<organism evidence="6 7">
    <name type="scientific">Paracandidimonas soli</name>
    <dbReference type="NCBI Taxonomy" id="1917182"/>
    <lineage>
        <taxon>Bacteria</taxon>
        <taxon>Pseudomonadati</taxon>
        <taxon>Pseudomonadota</taxon>
        <taxon>Betaproteobacteria</taxon>
        <taxon>Burkholderiales</taxon>
        <taxon>Alcaligenaceae</taxon>
        <taxon>Paracandidimonas</taxon>
    </lineage>
</organism>
<dbReference type="InterPro" id="IPR013325">
    <property type="entry name" value="RNA_pol_sigma_r2"/>
</dbReference>
<comment type="caution">
    <text evidence="6">The sequence shown here is derived from an EMBL/GenBank/DDBJ whole genome shotgun (WGS) entry which is preliminary data.</text>
</comment>
<name>A0A4V2VRL9_9BURK</name>
<dbReference type="Pfam" id="PF04542">
    <property type="entry name" value="Sigma70_r2"/>
    <property type="match status" value="1"/>
</dbReference>
<evidence type="ECO:0000313" key="7">
    <source>
        <dbReference type="Proteomes" id="UP000294692"/>
    </source>
</evidence>
<sequence>MLYLSFINLSHSCPVAILLEHYYQELIQFCARLTRNRDAAADLVQETYARVLSAQDKGAQFKEPRALLYRTARNLVIDLHRKDSTRAHYAG</sequence>
<evidence type="ECO:0000259" key="5">
    <source>
        <dbReference type="Pfam" id="PF04542"/>
    </source>
</evidence>
<reference evidence="6 7" key="1">
    <citation type="submission" date="2019-03" db="EMBL/GenBank/DDBJ databases">
        <title>Genomic Encyclopedia of Type Strains, Phase IV (KMG-IV): sequencing the most valuable type-strain genomes for metagenomic binning, comparative biology and taxonomic classification.</title>
        <authorList>
            <person name="Goeker M."/>
        </authorList>
    </citation>
    <scope>NUCLEOTIDE SEQUENCE [LARGE SCALE GENOMIC DNA]</scope>
    <source>
        <strain evidence="6 7">DSM 100048</strain>
    </source>
</reference>
<dbReference type="PANTHER" id="PTHR43133">
    <property type="entry name" value="RNA POLYMERASE ECF-TYPE SIGMA FACTO"/>
    <property type="match status" value="1"/>
</dbReference>
<dbReference type="EMBL" id="SMBX01000004">
    <property type="protein sequence ID" value="TCU99009.1"/>
    <property type="molecule type" value="Genomic_DNA"/>
</dbReference>
<dbReference type="PANTHER" id="PTHR43133:SF8">
    <property type="entry name" value="RNA POLYMERASE SIGMA FACTOR HI_1459-RELATED"/>
    <property type="match status" value="1"/>
</dbReference>
<dbReference type="GO" id="GO:0006352">
    <property type="term" value="P:DNA-templated transcription initiation"/>
    <property type="evidence" value="ECO:0007669"/>
    <property type="project" value="InterPro"/>
</dbReference>
<gene>
    <name evidence="6" type="ORF">EV686_104107</name>
</gene>
<dbReference type="GO" id="GO:0016987">
    <property type="term" value="F:sigma factor activity"/>
    <property type="evidence" value="ECO:0007669"/>
    <property type="project" value="UniProtKB-KW"/>
</dbReference>
<keyword evidence="3" id="KW-0238">DNA-binding</keyword>
<dbReference type="InterPro" id="IPR039425">
    <property type="entry name" value="RNA_pol_sigma-70-like"/>
</dbReference>
<feature type="domain" description="RNA polymerase sigma-70 region 2" evidence="5">
    <location>
        <begin position="18"/>
        <end position="84"/>
    </location>
</feature>
<evidence type="ECO:0000313" key="6">
    <source>
        <dbReference type="EMBL" id="TCU99009.1"/>
    </source>
</evidence>
<dbReference type="GO" id="GO:0003677">
    <property type="term" value="F:DNA binding"/>
    <property type="evidence" value="ECO:0007669"/>
    <property type="project" value="UniProtKB-KW"/>
</dbReference>
<evidence type="ECO:0000256" key="2">
    <source>
        <dbReference type="ARBA" id="ARBA00023082"/>
    </source>
</evidence>